<proteinExistence type="predicted"/>
<dbReference type="EMBL" id="CDMZ01003519">
    <property type="protein sequence ID" value="CEM46678.1"/>
    <property type="molecule type" value="Genomic_DNA"/>
</dbReference>
<feature type="transmembrane region" description="Helical" evidence="2">
    <location>
        <begin position="83"/>
        <end position="105"/>
    </location>
</feature>
<dbReference type="VEuPathDB" id="CryptoDB:Cvel_30363"/>
<organism evidence="3">
    <name type="scientific">Chromera velia CCMP2878</name>
    <dbReference type="NCBI Taxonomy" id="1169474"/>
    <lineage>
        <taxon>Eukaryota</taxon>
        <taxon>Sar</taxon>
        <taxon>Alveolata</taxon>
        <taxon>Colpodellida</taxon>
        <taxon>Chromeraceae</taxon>
        <taxon>Chromera</taxon>
    </lineage>
</organism>
<keyword evidence="2" id="KW-0472">Membrane</keyword>
<keyword evidence="2" id="KW-1133">Transmembrane helix</keyword>
<evidence type="ECO:0000313" key="3">
    <source>
        <dbReference type="EMBL" id="CEM46678.1"/>
    </source>
</evidence>
<feature type="transmembrane region" description="Helical" evidence="2">
    <location>
        <begin position="43"/>
        <end position="63"/>
    </location>
</feature>
<accession>A0A0G4HQW0</accession>
<evidence type="ECO:0000256" key="1">
    <source>
        <dbReference type="SAM" id="MobiDB-lite"/>
    </source>
</evidence>
<sequence>MFSPTDPLPYGGWSPYMVGDFAVASTCSTQWGLEFFLPLQSFALLKGISGGACLLSGIAWATMRFLIYGELVEPEQRQAQDQLWMLSVTACMGFHIVSVSYIRGVQQHRENERRRAEAATLQQKKSHGREENSKGANGEKEGAEKSDDERHVARPKKVPCYSRVFSRLMAVLSTSRARTVPHCTALVFVKLFFDFLDVVTDLAFGFLLILYTPKTVLPQRTRWGELEEGVHKGGTGVKSIKR</sequence>
<dbReference type="PhylomeDB" id="A0A0G4HQW0"/>
<keyword evidence="2" id="KW-0812">Transmembrane</keyword>
<evidence type="ECO:0000256" key="2">
    <source>
        <dbReference type="SAM" id="Phobius"/>
    </source>
</evidence>
<name>A0A0G4HQW0_9ALVE</name>
<reference evidence="3" key="1">
    <citation type="submission" date="2014-11" db="EMBL/GenBank/DDBJ databases">
        <authorList>
            <person name="Otto D Thomas"/>
            <person name="Naeem Raeece"/>
        </authorList>
    </citation>
    <scope>NUCLEOTIDE SEQUENCE</scope>
</reference>
<gene>
    <name evidence="3" type="ORF">Cvel_30363</name>
</gene>
<feature type="compositionally biased region" description="Basic and acidic residues" evidence="1">
    <location>
        <begin position="128"/>
        <end position="152"/>
    </location>
</feature>
<feature type="region of interest" description="Disordered" evidence="1">
    <location>
        <begin position="112"/>
        <end position="153"/>
    </location>
</feature>
<protein>
    <submittedName>
        <fullName evidence="3">Uncharacterized protein</fullName>
    </submittedName>
</protein>
<dbReference type="AlphaFoldDB" id="A0A0G4HQW0"/>